<name>A0A7J6TMV9_PEROL</name>
<reference evidence="2 3" key="1">
    <citation type="submission" date="2020-04" db="EMBL/GenBank/DDBJ databases">
        <title>Perkinsus olseni comparative genomics.</title>
        <authorList>
            <person name="Bogema D.R."/>
        </authorList>
    </citation>
    <scope>NUCLEOTIDE SEQUENCE [LARGE SCALE GENOMIC DNA]</scope>
    <source>
        <strain evidence="2 3">ATCC PRA-207</strain>
    </source>
</reference>
<evidence type="ECO:0000313" key="2">
    <source>
        <dbReference type="EMBL" id="KAF4746623.1"/>
    </source>
</evidence>
<dbReference type="Proteomes" id="UP000553632">
    <property type="component" value="Unassembled WGS sequence"/>
</dbReference>
<evidence type="ECO:0000256" key="1">
    <source>
        <dbReference type="SAM" id="Phobius"/>
    </source>
</evidence>
<keyword evidence="3" id="KW-1185">Reference proteome</keyword>
<feature type="non-terminal residue" evidence="2">
    <location>
        <position position="148"/>
    </location>
</feature>
<feature type="transmembrane region" description="Helical" evidence="1">
    <location>
        <begin position="29"/>
        <end position="47"/>
    </location>
</feature>
<accession>A0A7J6TMV9</accession>
<dbReference type="EMBL" id="JABANO010009557">
    <property type="protein sequence ID" value="KAF4746623.1"/>
    <property type="molecule type" value="Genomic_DNA"/>
</dbReference>
<keyword evidence="1" id="KW-0472">Membrane</keyword>
<proteinExistence type="predicted"/>
<gene>
    <name evidence="2" type="ORF">FOZ63_009033</name>
</gene>
<sequence>DVVLAGVRFVGLAASRWLPKYKNSYLEGISFKMNISVVLVVLVLAYFPPVVALKNSGPPADGVASEPYGGDSPPELDYKVRGAGSEATLDIYHGSRYYGPLILAFAQLCPKFGNGQPVFPDLTYFDVDGGSTIMTTVAGVGLALERRS</sequence>
<keyword evidence="1" id="KW-1133">Transmembrane helix</keyword>
<organism evidence="2 3">
    <name type="scientific">Perkinsus olseni</name>
    <name type="common">Perkinsus atlanticus</name>
    <dbReference type="NCBI Taxonomy" id="32597"/>
    <lineage>
        <taxon>Eukaryota</taxon>
        <taxon>Sar</taxon>
        <taxon>Alveolata</taxon>
        <taxon>Perkinsozoa</taxon>
        <taxon>Perkinsea</taxon>
        <taxon>Perkinsida</taxon>
        <taxon>Perkinsidae</taxon>
        <taxon>Perkinsus</taxon>
    </lineage>
</organism>
<keyword evidence="1" id="KW-0812">Transmembrane</keyword>
<evidence type="ECO:0000313" key="3">
    <source>
        <dbReference type="Proteomes" id="UP000553632"/>
    </source>
</evidence>
<protein>
    <submittedName>
        <fullName evidence="2">Uncharacterized protein</fullName>
    </submittedName>
</protein>
<comment type="caution">
    <text evidence="2">The sequence shown here is derived from an EMBL/GenBank/DDBJ whole genome shotgun (WGS) entry which is preliminary data.</text>
</comment>
<dbReference type="AlphaFoldDB" id="A0A7J6TMV9"/>